<name>A0AA86UHV2_9EUKA</name>
<organism evidence="1">
    <name type="scientific">Hexamita inflata</name>
    <dbReference type="NCBI Taxonomy" id="28002"/>
    <lineage>
        <taxon>Eukaryota</taxon>
        <taxon>Metamonada</taxon>
        <taxon>Diplomonadida</taxon>
        <taxon>Hexamitidae</taxon>
        <taxon>Hexamitinae</taxon>
        <taxon>Hexamita</taxon>
    </lineage>
</organism>
<comment type="caution">
    <text evidence="1">The sequence shown here is derived from an EMBL/GenBank/DDBJ whole genome shotgun (WGS) entry which is preliminary data.</text>
</comment>
<dbReference type="Proteomes" id="UP001642409">
    <property type="component" value="Unassembled WGS sequence"/>
</dbReference>
<reference evidence="1" key="1">
    <citation type="submission" date="2023-06" db="EMBL/GenBank/DDBJ databases">
        <authorList>
            <person name="Kurt Z."/>
        </authorList>
    </citation>
    <scope>NUCLEOTIDE SEQUENCE</scope>
</reference>
<keyword evidence="3" id="KW-1185">Reference proteome</keyword>
<evidence type="ECO:0000313" key="1">
    <source>
        <dbReference type="EMBL" id="CAI9958780.1"/>
    </source>
</evidence>
<accession>A0AA86UHV2</accession>
<gene>
    <name evidence="2" type="ORF">HINF_LOCUS25538</name>
    <name evidence="1" type="ORF">HINF_LOCUS46425</name>
</gene>
<dbReference type="EMBL" id="CATOUU010000909">
    <property type="protein sequence ID" value="CAI9958780.1"/>
    <property type="molecule type" value="Genomic_DNA"/>
</dbReference>
<sequence length="718" mass="82070">MQIQSPDDLIQPFLTEQLKFYLEDPASKAKPSISLQSLDLTPILLSLPLKDTLILQLNDFTMKFELDIRCIQSPNAFNRFITTNNGTPFMFQILTLQGIPQNEDIAYRKRYLKPVKAEVSLFGQVLTSTDIQQESLGNGQTSLKVPIRLNCNSFIKETDYQNLKKKFDEEMVQIKIFCRTQIDGNDELKFVKLHAQCQISLKLLLSERVIDEEIKLQPEYQLMGQTHVPNMKQMYSLQQNRTPKFNPAPAAPTDPKELVKYQAEKQKNPNLYGPTETAFAEFQSLSDAAPIGDWNNASIRVRAALGNPLNQLMTPSTQYFERMYIYLKPKQPEQAKQILTYIARMNIAFIKAKAPDRVKAQFEEDLEIDDFVPLLQIYNIDKILTQPKDPKQKLEPVSLGQSFDVPAITGFRFIDKDCQLFFLEAPGQADLFTGLRAIIEQFECQYKTGPNVQFTQRLYPHSCLMLQNFALHRSLYNLSSKFDQTVGCLEPLLKLFYIDPEMKPSPLKEVQLDLRQIKAAGLFLTSHQLELIMKNCGGAIPKQLSLDVLFVQSQKAQPEGESLTQTMTKDNESMKSFKTQSGASPQFKTIIMKHKTFSETVELPELPESLKQTNINLNMSFASNTKLPSLQVKVADNLLDSKQYNKALTERDTKTQDKIAMDITHKAGLRTDKEVKKALKGETIHIYSQQTLNQQRLYQRIFADDNKNKVLMKDIAVD</sequence>
<protein>
    <submittedName>
        <fullName evidence="1">Uncharacterized protein</fullName>
    </submittedName>
</protein>
<dbReference type="AlphaFoldDB" id="A0AA86UHV2"/>
<proteinExistence type="predicted"/>
<evidence type="ECO:0000313" key="2">
    <source>
        <dbReference type="EMBL" id="CAL6016499.1"/>
    </source>
</evidence>
<evidence type="ECO:0000313" key="3">
    <source>
        <dbReference type="Proteomes" id="UP001642409"/>
    </source>
</evidence>
<dbReference type="EMBL" id="CAXDID020000076">
    <property type="protein sequence ID" value="CAL6016499.1"/>
    <property type="molecule type" value="Genomic_DNA"/>
</dbReference>
<reference evidence="2 3" key="2">
    <citation type="submission" date="2024-07" db="EMBL/GenBank/DDBJ databases">
        <authorList>
            <person name="Akdeniz Z."/>
        </authorList>
    </citation>
    <scope>NUCLEOTIDE SEQUENCE [LARGE SCALE GENOMIC DNA]</scope>
</reference>